<dbReference type="Gene3D" id="3.30.1330.120">
    <property type="entry name" value="2-methylcitrate dehydratase PrpD"/>
    <property type="match status" value="1"/>
</dbReference>
<evidence type="ECO:0000259" key="2">
    <source>
        <dbReference type="Pfam" id="PF03972"/>
    </source>
</evidence>
<keyword evidence="5" id="KW-1185">Reference proteome</keyword>
<protein>
    <submittedName>
        <fullName evidence="4">MmgE/PrpD family protein</fullName>
    </submittedName>
</protein>
<comment type="caution">
    <text evidence="4">The sequence shown here is derived from an EMBL/GenBank/DDBJ whole genome shotgun (WGS) entry which is preliminary data.</text>
</comment>
<dbReference type="InterPro" id="IPR045337">
    <property type="entry name" value="MmgE_PrpD_C"/>
</dbReference>
<dbReference type="GO" id="GO:0016829">
    <property type="term" value="F:lyase activity"/>
    <property type="evidence" value="ECO:0007669"/>
    <property type="project" value="InterPro"/>
</dbReference>
<evidence type="ECO:0000313" key="5">
    <source>
        <dbReference type="Proteomes" id="UP000319769"/>
    </source>
</evidence>
<dbReference type="Pfam" id="PF19305">
    <property type="entry name" value="MmgE_PrpD_C"/>
    <property type="match status" value="1"/>
</dbReference>
<dbReference type="Pfam" id="PF03972">
    <property type="entry name" value="MmgE_PrpD_N"/>
    <property type="match status" value="1"/>
</dbReference>
<feature type="domain" description="MmgE/PrpD N-terminal" evidence="2">
    <location>
        <begin position="11"/>
        <end position="247"/>
    </location>
</feature>
<dbReference type="AlphaFoldDB" id="A0A5N0VCT3"/>
<evidence type="ECO:0000256" key="1">
    <source>
        <dbReference type="ARBA" id="ARBA00006174"/>
    </source>
</evidence>
<dbReference type="InterPro" id="IPR042188">
    <property type="entry name" value="MmgE/PrpD_sf_2"/>
</dbReference>
<comment type="similarity">
    <text evidence="1">Belongs to the PrpD family.</text>
</comment>
<evidence type="ECO:0000313" key="4">
    <source>
        <dbReference type="EMBL" id="KAA9163294.1"/>
    </source>
</evidence>
<dbReference type="RefSeq" id="WP_144756293.1">
    <property type="nucleotide sequence ID" value="NZ_VMNW02000010.1"/>
</dbReference>
<dbReference type="Gene3D" id="1.10.4100.10">
    <property type="entry name" value="2-methylcitrate dehydratase PrpD"/>
    <property type="match status" value="1"/>
</dbReference>
<accession>A0A5N0VCT3</accession>
<dbReference type="InterPro" id="IPR045336">
    <property type="entry name" value="MmgE_PrpD_N"/>
</dbReference>
<dbReference type="InterPro" id="IPR005656">
    <property type="entry name" value="MmgE_PrpD"/>
</dbReference>
<sequence length="461" mass="48728">MSIEEDFSRVLARHVVSAGFDDLTPESVTAAKQSTLDTIGVILGGGGQMAAIPGVVDLVKDWSGKPESTILGFGGKVPCVDAAFVNGAMAHGLDYDDHLPEGHHPSSATVPALLALSERLGGASGKDFLTALALGQDIFARIRTNIETKQDWHLTPVIATYTTAAACAKLLGLDEEQTVDALGIAFSQLGGTFELAYGVGHDLRGMYAGFSAKAGLFSALLAETGVSGIKTSFEGSAGFMNVYFGGKWDRAGMLAGLGEDFRGSTIVYKPWPSCGASHPYVHTVLGLAPKIGSVDHIEKIEVFGGDFAKRLSEPAERRRHPATVLDAKFSIPYTIALALARGTVSLGDFDEASRTDPAVGAIADKIEFVDDPKYNWTSSLPTGAVRVTLRGGETLFTETSHDETPGSTSNPLSWDDLVAKFDDCCGYAGRELKPGAREKLIEQTRVLEQVSDVSALPALFG</sequence>
<proteinExistence type="inferred from homology"/>
<dbReference type="OrthoDB" id="9797528at2"/>
<name>A0A5N0VCT3_9PSEU</name>
<dbReference type="EMBL" id="VMNW02000010">
    <property type="protein sequence ID" value="KAA9163294.1"/>
    <property type="molecule type" value="Genomic_DNA"/>
</dbReference>
<evidence type="ECO:0000259" key="3">
    <source>
        <dbReference type="Pfam" id="PF19305"/>
    </source>
</evidence>
<dbReference type="SUPFAM" id="SSF103378">
    <property type="entry name" value="2-methylcitrate dehydratase PrpD"/>
    <property type="match status" value="1"/>
</dbReference>
<organism evidence="4 5">
    <name type="scientific">Amycolatopsis acidicola</name>
    <dbReference type="NCBI Taxonomy" id="2596893"/>
    <lineage>
        <taxon>Bacteria</taxon>
        <taxon>Bacillati</taxon>
        <taxon>Actinomycetota</taxon>
        <taxon>Actinomycetes</taxon>
        <taxon>Pseudonocardiales</taxon>
        <taxon>Pseudonocardiaceae</taxon>
        <taxon>Amycolatopsis</taxon>
    </lineage>
</organism>
<dbReference type="PANTHER" id="PTHR16943">
    <property type="entry name" value="2-METHYLCITRATE DEHYDRATASE-RELATED"/>
    <property type="match status" value="1"/>
</dbReference>
<reference evidence="4" key="1">
    <citation type="submission" date="2019-09" db="EMBL/GenBank/DDBJ databases">
        <authorList>
            <person name="Teo W.F.A."/>
            <person name="Duangmal K."/>
        </authorList>
    </citation>
    <scope>NUCLEOTIDE SEQUENCE [LARGE SCALE GENOMIC DNA]</scope>
    <source>
        <strain evidence="4">K81G1</strain>
    </source>
</reference>
<gene>
    <name evidence="4" type="ORF">FPZ12_009885</name>
</gene>
<dbReference type="InterPro" id="IPR042183">
    <property type="entry name" value="MmgE/PrpD_sf_1"/>
</dbReference>
<dbReference type="Proteomes" id="UP000319769">
    <property type="component" value="Unassembled WGS sequence"/>
</dbReference>
<feature type="domain" description="MmgE/PrpD C-terminal" evidence="3">
    <location>
        <begin position="271"/>
        <end position="429"/>
    </location>
</feature>
<dbReference type="InterPro" id="IPR036148">
    <property type="entry name" value="MmgE/PrpD_sf"/>
</dbReference>
<dbReference type="PANTHER" id="PTHR16943:SF8">
    <property type="entry name" value="2-METHYLCITRATE DEHYDRATASE"/>
    <property type="match status" value="1"/>
</dbReference>